<keyword evidence="5" id="KW-0547">Nucleotide-binding</keyword>
<dbReference type="InterPro" id="IPR004364">
    <property type="entry name" value="Aa-tRNA-synt_II"/>
</dbReference>
<dbReference type="PANTHER" id="PTHR42918">
    <property type="entry name" value="LYSYL-TRNA SYNTHETASE"/>
    <property type="match status" value="1"/>
</dbReference>
<keyword evidence="7" id="KW-0648">Protein biosynthesis</keyword>
<dbReference type="NCBIfam" id="NF001756">
    <property type="entry name" value="PRK00484.1"/>
    <property type="match status" value="1"/>
</dbReference>
<reference evidence="13" key="1">
    <citation type="submission" date="2022-06" db="EMBL/GenBank/DDBJ databases">
        <title>Complete genome sequences of two strains of the flax pathogen Septoria linicola.</title>
        <authorList>
            <person name="Lapalu N."/>
            <person name="Simon A."/>
            <person name="Demenou B."/>
            <person name="Paumier D."/>
            <person name="Guillot M.-P."/>
            <person name="Gout L."/>
            <person name="Valade R."/>
        </authorList>
    </citation>
    <scope>NUCLEOTIDE SEQUENCE</scope>
    <source>
        <strain evidence="13">SE15195</strain>
    </source>
</reference>
<dbReference type="PRINTS" id="PR00982">
    <property type="entry name" value="TRNASYNTHLYS"/>
</dbReference>
<organism evidence="13 14">
    <name type="scientific">Septoria linicola</name>
    <dbReference type="NCBI Taxonomy" id="215465"/>
    <lineage>
        <taxon>Eukaryota</taxon>
        <taxon>Fungi</taxon>
        <taxon>Dikarya</taxon>
        <taxon>Ascomycota</taxon>
        <taxon>Pezizomycotina</taxon>
        <taxon>Dothideomycetes</taxon>
        <taxon>Dothideomycetidae</taxon>
        <taxon>Mycosphaerellales</taxon>
        <taxon>Mycosphaerellaceae</taxon>
        <taxon>Septoria</taxon>
    </lineage>
</organism>
<dbReference type="Gene3D" id="2.40.50.140">
    <property type="entry name" value="Nucleic acid-binding proteins"/>
    <property type="match status" value="1"/>
</dbReference>
<dbReference type="CDD" id="cd04322">
    <property type="entry name" value="LysRS_N"/>
    <property type="match status" value="1"/>
</dbReference>
<dbReference type="InterPro" id="IPR034762">
    <property type="entry name" value="Lys-tRNA-ligase_II_bac/euk"/>
</dbReference>
<accession>A0A9Q9AFM8</accession>
<evidence type="ECO:0000256" key="1">
    <source>
        <dbReference type="ARBA" id="ARBA00004496"/>
    </source>
</evidence>
<comment type="similarity">
    <text evidence="2">Belongs to the class-II aminoacyl-tRNA synthetase family.</text>
</comment>
<dbReference type="InterPro" id="IPR012340">
    <property type="entry name" value="NA-bd_OB-fold"/>
</dbReference>
<evidence type="ECO:0000313" key="13">
    <source>
        <dbReference type="EMBL" id="USW48200.1"/>
    </source>
</evidence>
<dbReference type="Proteomes" id="UP001056384">
    <property type="component" value="Chromosome 1"/>
</dbReference>
<dbReference type="SUPFAM" id="SSF50249">
    <property type="entry name" value="Nucleic acid-binding proteins"/>
    <property type="match status" value="1"/>
</dbReference>
<dbReference type="EMBL" id="CP099418">
    <property type="protein sequence ID" value="USW48200.1"/>
    <property type="molecule type" value="Genomic_DNA"/>
</dbReference>
<dbReference type="EC" id="6.1.1.6" evidence="10"/>
<dbReference type="Pfam" id="PF00152">
    <property type="entry name" value="tRNA-synt_2"/>
    <property type="match status" value="1"/>
</dbReference>
<dbReference type="InterPro" id="IPR044136">
    <property type="entry name" value="Lys-tRNA-ligase_II_N"/>
</dbReference>
<evidence type="ECO:0000256" key="7">
    <source>
        <dbReference type="ARBA" id="ARBA00022917"/>
    </source>
</evidence>
<dbReference type="FunFam" id="3.30.930.10:FF:000238">
    <property type="entry name" value="Lysine--tRNA ligase"/>
    <property type="match status" value="1"/>
</dbReference>
<evidence type="ECO:0000259" key="12">
    <source>
        <dbReference type="PROSITE" id="PS50862"/>
    </source>
</evidence>
<dbReference type="CDD" id="cd00775">
    <property type="entry name" value="LysRS_core"/>
    <property type="match status" value="1"/>
</dbReference>
<dbReference type="NCBIfam" id="TIGR00499">
    <property type="entry name" value="lysS_bact"/>
    <property type="match status" value="1"/>
</dbReference>
<name>A0A9Q9AFM8_9PEZI</name>
<dbReference type="PIRSF" id="PIRSF039101">
    <property type="entry name" value="LysRS2"/>
    <property type="match status" value="1"/>
</dbReference>
<evidence type="ECO:0000256" key="5">
    <source>
        <dbReference type="ARBA" id="ARBA00022741"/>
    </source>
</evidence>
<dbReference type="PANTHER" id="PTHR42918:SF9">
    <property type="entry name" value="LYSINE--TRNA LIGASE"/>
    <property type="match status" value="1"/>
</dbReference>
<evidence type="ECO:0000256" key="2">
    <source>
        <dbReference type="ARBA" id="ARBA00008226"/>
    </source>
</evidence>
<keyword evidence="14" id="KW-1185">Reference proteome</keyword>
<dbReference type="AlphaFoldDB" id="A0A9Q9AFM8"/>
<evidence type="ECO:0000256" key="10">
    <source>
        <dbReference type="RuleBase" id="RU003748"/>
    </source>
</evidence>
<gene>
    <name evidence="13" type="ORF">Slin15195_G015190</name>
</gene>
<dbReference type="GO" id="GO:0006430">
    <property type="term" value="P:lysyl-tRNA aminoacylation"/>
    <property type="evidence" value="ECO:0007669"/>
    <property type="project" value="InterPro"/>
</dbReference>
<dbReference type="InterPro" id="IPR004365">
    <property type="entry name" value="NA-bd_OB_tRNA"/>
</dbReference>
<feature type="compositionally biased region" description="Low complexity" evidence="11">
    <location>
        <begin position="76"/>
        <end position="86"/>
    </location>
</feature>
<dbReference type="InterPro" id="IPR018149">
    <property type="entry name" value="Lys-tRNA-synth_II_C"/>
</dbReference>
<dbReference type="InterPro" id="IPR006195">
    <property type="entry name" value="aa-tRNA-synth_II"/>
</dbReference>
<dbReference type="Gene3D" id="3.30.930.10">
    <property type="entry name" value="Bira Bifunctional Protein, Domain 2"/>
    <property type="match status" value="1"/>
</dbReference>
<comment type="catalytic activity">
    <reaction evidence="9 10">
        <text>tRNA(Lys) + L-lysine + ATP = L-lysyl-tRNA(Lys) + AMP + diphosphate</text>
        <dbReference type="Rhea" id="RHEA:20792"/>
        <dbReference type="Rhea" id="RHEA-COMP:9696"/>
        <dbReference type="Rhea" id="RHEA-COMP:9697"/>
        <dbReference type="ChEBI" id="CHEBI:30616"/>
        <dbReference type="ChEBI" id="CHEBI:32551"/>
        <dbReference type="ChEBI" id="CHEBI:33019"/>
        <dbReference type="ChEBI" id="CHEBI:78442"/>
        <dbReference type="ChEBI" id="CHEBI:78529"/>
        <dbReference type="ChEBI" id="CHEBI:456215"/>
        <dbReference type="EC" id="6.1.1.6"/>
    </reaction>
</comment>
<dbReference type="SUPFAM" id="SSF55681">
    <property type="entry name" value="Class II aaRS and biotin synthetases"/>
    <property type="match status" value="1"/>
</dbReference>
<sequence>MAAEQAADAVKAAVQNVTEQVSSLTTGSSNNNGDANANASAGTQPNLSLDEVTGEMVSKSELKKRIKAREKEAKKAAAPQRQAPPAGKKKAATQEDEEAQLNPNQYFEIRSRAVKRMKDSSSPNPYPHKFHVTYDLRDFQNDFGHLKKGDVVKDKIISVGVRIYNIRTSGENLRFYEVAVNGAEIQIMAQNLESTSQTPFAEQHDILRRGDIIGVKGYPGRTSPKREDNPGELSIFAQEVTLLAPCLHQIPSEHYGFQDQESRYRNRHLDMIMNKSTINTFIARSKIVRYVRNYFDNNGFFELETPILLKSAGGATAKPFNTHHNDLNMTLALRIATELPLKQLVIGGIHKVYELGRQFRNEGIDLTHNPEFTTCEYYEAFSDVYDVMERTEELVEGMVKYVTGGLQTKFTTVTGEVYDVNWAKPWKRIEMIPALEEACGEKFPPGDQLHTSETNEFLRRMLKKTGIDCSPPLTNARIIDKLVGEFIEEKCINPTFITGHPQVMSPLAKYHRSQPGLCERFEAFVCKKEIVNAYTELNDPFDQRLRFEEQANQKAQGDDEAQPLDEGFLNALEYGLPPTGGWGMGIDRMVMFLTNNYSIKEVLTFPFMKDEIQAPKPKLAAEVAEVEPVPVEGVTHK</sequence>
<protein>
    <recommendedName>
        <fullName evidence="10">Lysine--tRNA ligase</fullName>
        <ecNumber evidence="10">6.1.1.6</ecNumber>
    </recommendedName>
    <alternativeName>
        <fullName evidence="10">Lysyl-tRNA synthetase</fullName>
    </alternativeName>
</protein>
<feature type="domain" description="Aminoacyl-transfer RNA synthetases class-II family profile" evidence="12">
    <location>
        <begin position="284"/>
        <end position="606"/>
    </location>
</feature>
<dbReference type="GO" id="GO:0000049">
    <property type="term" value="F:tRNA binding"/>
    <property type="evidence" value="ECO:0007669"/>
    <property type="project" value="TreeGrafter"/>
</dbReference>
<evidence type="ECO:0000256" key="8">
    <source>
        <dbReference type="ARBA" id="ARBA00023146"/>
    </source>
</evidence>
<dbReference type="Pfam" id="PF01336">
    <property type="entry name" value="tRNA_anti-codon"/>
    <property type="match status" value="1"/>
</dbReference>
<keyword evidence="4 13" id="KW-0436">Ligase</keyword>
<dbReference type="InterPro" id="IPR002313">
    <property type="entry name" value="Lys-tRNA-ligase_II"/>
</dbReference>
<feature type="region of interest" description="Disordered" evidence="11">
    <location>
        <begin position="1"/>
        <end position="102"/>
    </location>
</feature>
<keyword evidence="6" id="KW-0067">ATP-binding</keyword>
<dbReference type="GO" id="GO:0005829">
    <property type="term" value="C:cytosol"/>
    <property type="evidence" value="ECO:0007669"/>
    <property type="project" value="TreeGrafter"/>
</dbReference>
<dbReference type="GO" id="GO:0004824">
    <property type="term" value="F:lysine-tRNA ligase activity"/>
    <property type="evidence" value="ECO:0007669"/>
    <property type="project" value="UniProtKB-EC"/>
</dbReference>
<feature type="compositionally biased region" description="Low complexity" evidence="11">
    <location>
        <begin position="22"/>
        <end position="43"/>
    </location>
</feature>
<evidence type="ECO:0000256" key="9">
    <source>
        <dbReference type="ARBA" id="ARBA00048573"/>
    </source>
</evidence>
<dbReference type="HAMAP" id="MF_00252">
    <property type="entry name" value="Lys_tRNA_synth_class2"/>
    <property type="match status" value="1"/>
</dbReference>
<evidence type="ECO:0000256" key="4">
    <source>
        <dbReference type="ARBA" id="ARBA00022598"/>
    </source>
</evidence>
<dbReference type="FunFam" id="2.40.50.140:FF:000050">
    <property type="entry name" value="Lysine--tRNA ligase"/>
    <property type="match status" value="1"/>
</dbReference>
<feature type="compositionally biased region" description="Basic and acidic residues" evidence="11">
    <location>
        <begin position="58"/>
        <end position="75"/>
    </location>
</feature>
<feature type="compositionally biased region" description="Low complexity" evidence="11">
    <location>
        <begin position="1"/>
        <end position="13"/>
    </location>
</feature>
<keyword evidence="3" id="KW-0963">Cytoplasm</keyword>
<comment type="subcellular location">
    <subcellularLocation>
        <location evidence="1">Cytoplasm</location>
    </subcellularLocation>
</comment>
<proteinExistence type="inferred from homology"/>
<evidence type="ECO:0000256" key="3">
    <source>
        <dbReference type="ARBA" id="ARBA00022490"/>
    </source>
</evidence>
<evidence type="ECO:0000256" key="6">
    <source>
        <dbReference type="ARBA" id="ARBA00022840"/>
    </source>
</evidence>
<dbReference type="PROSITE" id="PS50862">
    <property type="entry name" value="AA_TRNA_LIGASE_II"/>
    <property type="match status" value="1"/>
</dbReference>
<keyword evidence="8" id="KW-0030">Aminoacyl-tRNA synthetase</keyword>
<evidence type="ECO:0000313" key="14">
    <source>
        <dbReference type="Proteomes" id="UP001056384"/>
    </source>
</evidence>
<evidence type="ECO:0000256" key="11">
    <source>
        <dbReference type="SAM" id="MobiDB-lite"/>
    </source>
</evidence>
<dbReference type="InterPro" id="IPR045864">
    <property type="entry name" value="aa-tRNA-synth_II/BPL/LPL"/>
</dbReference>
<dbReference type="GO" id="GO:0005524">
    <property type="term" value="F:ATP binding"/>
    <property type="evidence" value="ECO:0007669"/>
    <property type="project" value="UniProtKB-KW"/>
</dbReference>